<gene>
    <name evidence="3" type="primary">yddG</name>
    <name evidence="4" type="ORF">E3983_09920</name>
    <name evidence="3" type="ORF">Lisr_2529</name>
</gene>
<dbReference type="GO" id="GO:0016020">
    <property type="term" value="C:membrane"/>
    <property type="evidence" value="ECO:0007669"/>
    <property type="project" value="InterPro"/>
</dbReference>
<dbReference type="PANTHER" id="PTHR22911:SF76">
    <property type="entry name" value="EAMA DOMAIN-CONTAINING PROTEIN"/>
    <property type="match status" value="1"/>
</dbReference>
<dbReference type="AlphaFoldDB" id="A0A0W0V333"/>
<feature type="transmembrane region" description="Helical" evidence="1">
    <location>
        <begin position="34"/>
        <end position="54"/>
    </location>
</feature>
<evidence type="ECO:0000313" key="4">
    <source>
        <dbReference type="EMBL" id="QBR84651.1"/>
    </source>
</evidence>
<protein>
    <submittedName>
        <fullName evidence="3">Aromatic amino acid exporter YddG</fullName>
    </submittedName>
    <submittedName>
        <fullName evidence="4">EamA family transporter</fullName>
    </submittedName>
</protein>
<feature type="transmembrane region" description="Helical" evidence="1">
    <location>
        <begin position="238"/>
        <end position="259"/>
    </location>
</feature>
<reference evidence="3 5" key="1">
    <citation type="submission" date="2015-11" db="EMBL/GenBank/DDBJ databases">
        <title>Genomic analysis of 38 Legionella species identifies large and diverse effector repertoires.</title>
        <authorList>
            <person name="Burstein D."/>
            <person name="Amaro F."/>
            <person name="Zusman T."/>
            <person name="Lifshitz Z."/>
            <person name="Cohen O."/>
            <person name="Gilbert J.A."/>
            <person name="Pupko T."/>
            <person name="Shuman H.A."/>
            <person name="Segal G."/>
        </authorList>
    </citation>
    <scope>NUCLEOTIDE SEQUENCE [LARGE SCALE GENOMIC DNA]</scope>
    <source>
        <strain evidence="3 5">Bercovier 4</strain>
    </source>
</reference>
<accession>A0A0W0V333</accession>
<name>A0A0W0V333_9GAMM</name>
<feature type="transmembrane region" description="Helical" evidence="1">
    <location>
        <begin position="96"/>
        <end position="112"/>
    </location>
</feature>
<dbReference type="STRING" id="454.Lisr_2529"/>
<reference evidence="4 6" key="2">
    <citation type="submission" date="2019-03" db="EMBL/GenBank/DDBJ databases">
        <title>Diverse conjugative elements silence natural transformation in Legionella species.</title>
        <authorList>
            <person name="Durieux I."/>
            <person name="Ginevra C."/>
            <person name="Attaiech L."/>
            <person name="Picq K."/>
            <person name="Juan P.A."/>
            <person name="Jarraud S."/>
            <person name="Charpentier X."/>
        </authorList>
    </citation>
    <scope>NUCLEOTIDE SEQUENCE [LARGE SCALE GENOMIC DNA]</scope>
    <source>
        <strain evidence="4 6">HL-0427-4011</strain>
    </source>
</reference>
<dbReference type="RefSeq" id="WP_058502812.1">
    <property type="nucleotide sequence ID" value="NZ_CAAAJA010000011.1"/>
</dbReference>
<evidence type="ECO:0000313" key="5">
    <source>
        <dbReference type="Proteomes" id="UP000054761"/>
    </source>
</evidence>
<dbReference type="PANTHER" id="PTHR22911">
    <property type="entry name" value="ACYL-MALONYL CONDENSING ENZYME-RELATED"/>
    <property type="match status" value="1"/>
</dbReference>
<dbReference type="Pfam" id="PF00892">
    <property type="entry name" value="EamA"/>
    <property type="match status" value="2"/>
</dbReference>
<keyword evidence="5" id="KW-1185">Reference proteome</keyword>
<keyword evidence="1" id="KW-0472">Membrane</keyword>
<dbReference type="InterPro" id="IPR037185">
    <property type="entry name" value="EmrE-like"/>
</dbReference>
<evidence type="ECO:0000256" key="1">
    <source>
        <dbReference type="SAM" id="Phobius"/>
    </source>
</evidence>
<dbReference type="InterPro" id="IPR000620">
    <property type="entry name" value="EamA_dom"/>
</dbReference>
<feature type="transmembrane region" description="Helical" evidence="1">
    <location>
        <begin position="208"/>
        <end position="226"/>
    </location>
</feature>
<feature type="domain" description="EamA" evidence="2">
    <location>
        <begin position="149"/>
        <end position="275"/>
    </location>
</feature>
<dbReference type="EMBL" id="LNYH01000149">
    <property type="protein sequence ID" value="KTD14301.1"/>
    <property type="molecule type" value="Genomic_DNA"/>
</dbReference>
<evidence type="ECO:0000313" key="6">
    <source>
        <dbReference type="Proteomes" id="UP000295517"/>
    </source>
</evidence>
<proteinExistence type="predicted"/>
<feature type="transmembrane region" description="Helical" evidence="1">
    <location>
        <begin position="66"/>
        <end position="84"/>
    </location>
</feature>
<dbReference type="EMBL" id="CP038254">
    <property type="protein sequence ID" value="QBR84651.1"/>
    <property type="molecule type" value="Genomic_DNA"/>
</dbReference>
<sequence length="306" mass="34708">MQIKKYPTWIGYTALVFWALAAPFAVRIKNIPVFETLTIVFTVSFLFSATRLTLLKQWSKLKQPWLLWLIGFLGIYGNDLLYLAAFKHAPAAQADLINYLWPVIVILFTGLLPDEKLSLRHIIAASMGFAGVFVLINKNGQGFDSQYLFGYILAFLDAIVWSVYTLVARRYGKSPVEMIGMYCGVGALCSLIIHFYFEPHYLPTGSQWIILIMMGMTTQCLAYFFWDFGIKRGDFKLLSILSYGNPILSIGFLIFFGMAEPTIELIIACLLVTAGGIIGIIPWQSLYYRWLHGWSLEIATNENDSR</sequence>
<dbReference type="OrthoDB" id="7065924at2"/>
<keyword evidence="1" id="KW-1133">Transmembrane helix</keyword>
<feature type="transmembrane region" description="Helical" evidence="1">
    <location>
        <begin position="9"/>
        <end position="28"/>
    </location>
</feature>
<feature type="transmembrane region" description="Helical" evidence="1">
    <location>
        <begin position="119"/>
        <end position="136"/>
    </location>
</feature>
<feature type="domain" description="EamA" evidence="2">
    <location>
        <begin position="12"/>
        <end position="136"/>
    </location>
</feature>
<keyword evidence="1" id="KW-0812">Transmembrane</keyword>
<dbReference type="Proteomes" id="UP000295517">
    <property type="component" value="Chromosome"/>
</dbReference>
<feature type="transmembrane region" description="Helical" evidence="1">
    <location>
        <begin position="265"/>
        <end position="283"/>
    </location>
</feature>
<dbReference type="Proteomes" id="UP000054761">
    <property type="component" value="Unassembled WGS sequence"/>
</dbReference>
<feature type="transmembrane region" description="Helical" evidence="1">
    <location>
        <begin position="179"/>
        <end position="196"/>
    </location>
</feature>
<organism evidence="3 5">
    <name type="scientific">Legionella israelensis</name>
    <dbReference type="NCBI Taxonomy" id="454"/>
    <lineage>
        <taxon>Bacteria</taxon>
        <taxon>Pseudomonadati</taxon>
        <taxon>Pseudomonadota</taxon>
        <taxon>Gammaproteobacteria</taxon>
        <taxon>Legionellales</taxon>
        <taxon>Legionellaceae</taxon>
        <taxon>Legionella</taxon>
    </lineage>
</organism>
<evidence type="ECO:0000259" key="2">
    <source>
        <dbReference type="Pfam" id="PF00892"/>
    </source>
</evidence>
<dbReference type="Gene3D" id="1.10.3730.20">
    <property type="match status" value="1"/>
</dbReference>
<feature type="transmembrane region" description="Helical" evidence="1">
    <location>
        <begin position="148"/>
        <end position="167"/>
    </location>
</feature>
<dbReference type="SUPFAM" id="SSF103481">
    <property type="entry name" value="Multidrug resistance efflux transporter EmrE"/>
    <property type="match status" value="2"/>
</dbReference>
<evidence type="ECO:0000313" key="3">
    <source>
        <dbReference type="EMBL" id="KTD14301.1"/>
    </source>
</evidence>